<dbReference type="AlphaFoldDB" id="A0A484IDU1"/>
<dbReference type="EMBL" id="LR216287">
    <property type="protein sequence ID" value="VFJ14917.1"/>
    <property type="molecule type" value="Genomic_DNA"/>
</dbReference>
<protein>
    <submittedName>
        <fullName evidence="1">Uncharacterized protein</fullName>
    </submittedName>
</protein>
<dbReference type="Proteomes" id="UP000294299">
    <property type="component" value="Chromosome NFRAN"/>
</dbReference>
<gene>
    <name evidence="1" type="ORF">NFRAN_2595</name>
</gene>
<evidence type="ECO:0000313" key="1">
    <source>
        <dbReference type="EMBL" id="VFJ14917.1"/>
    </source>
</evidence>
<name>A0A484IDU1_9ARCH</name>
<reference evidence="1 2" key="1">
    <citation type="submission" date="2019-02" db="EMBL/GenBank/DDBJ databases">
        <authorList>
            <person name="Lehtovirta-Morley E L."/>
        </authorList>
    </citation>
    <scope>NUCLEOTIDE SEQUENCE [LARGE SCALE GENOMIC DNA]</scope>
    <source>
        <strain evidence="1">NFRAN1</strain>
    </source>
</reference>
<proteinExistence type="predicted"/>
<sequence length="58" mass="6808">MTVLFYLQFEFFVMVIIKDNILMASPYKSNGEYHIAIDLNNKSRSTKLLNTLLSNFYP</sequence>
<organism evidence="1 2">
    <name type="scientific">Candidatus Nitrosocosmicus franklandianus</name>
    <dbReference type="NCBI Taxonomy" id="1798806"/>
    <lineage>
        <taxon>Archaea</taxon>
        <taxon>Nitrososphaerota</taxon>
        <taxon>Nitrososphaeria</taxon>
        <taxon>Nitrososphaerales</taxon>
        <taxon>Nitrososphaeraceae</taxon>
        <taxon>Candidatus Nitrosocosmicus</taxon>
    </lineage>
</organism>
<dbReference type="KEGG" id="nfn:NFRAN_2595"/>
<keyword evidence="2" id="KW-1185">Reference proteome</keyword>
<evidence type="ECO:0000313" key="2">
    <source>
        <dbReference type="Proteomes" id="UP000294299"/>
    </source>
</evidence>
<accession>A0A484IDU1</accession>